<accession>I7FW78</accession>
<name>I7FW78_DROME</name>
<sequence>MGMAMRTTWPSALACPDLFGLPCWFCPGPGSHASFTLLSVAISFDALWTRLPPPALRWPLAIPTGIVMWEWQSLPAQRHNPGRHCGVKWAVCAE</sequence>
<protein>
    <submittedName>
        <fullName evidence="1">MIP34701p1</fullName>
    </submittedName>
</protein>
<evidence type="ECO:0000313" key="1">
    <source>
        <dbReference type="EMBL" id="AFP43248.1"/>
    </source>
</evidence>
<dbReference type="EMBL" id="BT149858">
    <property type="protein sequence ID" value="AFP43248.1"/>
    <property type="molecule type" value="mRNA"/>
</dbReference>
<organism evidence="1">
    <name type="scientific">Drosophila melanogaster</name>
    <name type="common">Fruit fly</name>
    <dbReference type="NCBI Taxonomy" id="7227"/>
    <lineage>
        <taxon>Eukaryota</taxon>
        <taxon>Metazoa</taxon>
        <taxon>Ecdysozoa</taxon>
        <taxon>Arthropoda</taxon>
        <taxon>Hexapoda</taxon>
        <taxon>Insecta</taxon>
        <taxon>Pterygota</taxon>
        <taxon>Neoptera</taxon>
        <taxon>Endopterygota</taxon>
        <taxon>Diptera</taxon>
        <taxon>Brachycera</taxon>
        <taxon>Muscomorpha</taxon>
        <taxon>Ephydroidea</taxon>
        <taxon>Drosophilidae</taxon>
        <taxon>Drosophila</taxon>
        <taxon>Sophophora</taxon>
    </lineage>
</organism>
<reference evidence="1" key="1">
    <citation type="submission" date="2012-08" db="EMBL/GenBank/DDBJ databases">
        <authorList>
            <person name="Carlson J."/>
            <person name="Booth B."/>
            <person name="Frise E."/>
            <person name="Sandler J."/>
            <person name="Wan K."/>
            <person name="Yu C."/>
            <person name="Celniker S."/>
        </authorList>
    </citation>
    <scope>NUCLEOTIDE SEQUENCE</scope>
</reference>
<dbReference type="AlphaFoldDB" id="I7FW78"/>
<proteinExistence type="evidence at transcript level"/>